<reference evidence="4" key="2">
    <citation type="journal article" date="2014" name="ISME J.">
        <title>Microbial stratification in low pH oxic and suboxic macroscopic growths along an acid mine drainage.</title>
        <authorList>
            <person name="Mendez-Garcia C."/>
            <person name="Mesa V."/>
            <person name="Sprenger R.R."/>
            <person name="Richter M."/>
            <person name="Diez M.S."/>
            <person name="Solano J."/>
            <person name="Bargiela R."/>
            <person name="Golyshina O.V."/>
            <person name="Manteca A."/>
            <person name="Ramos J.L."/>
            <person name="Gallego J.R."/>
            <person name="Llorente I."/>
            <person name="Martins Dos Santos V.A."/>
            <person name="Jensen O.N."/>
            <person name="Pelaez A.I."/>
            <person name="Sanchez J."/>
            <person name="Ferrer M."/>
        </authorList>
    </citation>
    <scope>NUCLEOTIDE SEQUENCE</scope>
</reference>
<dbReference type="Pfam" id="PF00346">
    <property type="entry name" value="Complex1_49kDa"/>
    <property type="match status" value="1"/>
</dbReference>
<feature type="region of interest" description="Disordered" evidence="2">
    <location>
        <begin position="187"/>
        <end position="207"/>
    </location>
</feature>
<dbReference type="GO" id="GO:0051287">
    <property type="term" value="F:NAD binding"/>
    <property type="evidence" value="ECO:0007669"/>
    <property type="project" value="InterPro"/>
</dbReference>
<dbReference type="InterPro" id="IPR001135">
    <property type="entry name" value="NADH_Q_OxRdtase_suD"/>
</dbReference>
<dbReference type="PANTHER" id="PTHR43485:SF1">
    <property type="entry name" value="FORMATE HYDROGENLYASE SUBUNIT 5-RELATED"/>
    <property type="match status" value="1"/>
</dbReference>
<keyword evidence="1" id="KW-0560">Oxidoreductase</keyword>
<accession>T0ZRG7</accession>
<evidence type="ECO:0000256" key="1">
    <source>
        <dbReference type="ARBA" id="ARBA00023002"/>
    </source>
</evidence>
<comment type="caution">
    <text evidence="4">The sequence shown here is derived from an EMBL/GenBank/DDBJ whole genome shotgun (WGS) entry which is preliminary data.</text>
</comment>
<evidence type="ECO:0000313" key="4">
    <source>
        <dbReference type="EMBL" id="EQD31334.1"/>
    </source>
</evidence>
<evidence type="ECO:0000259" key="3">
    <source>
        <dbReference type="Pfam" id="PF00346"/>
    </source>
</evidence>
<name>T0ZRG7_9ZZZZ</name>
<dbReference type="InterPro" id="IPR052197">
    <property type="entry name" value="ComplexI_49kDa-like"/>
</dbReference>
<gene>
    <name evidence="4" type="ORF">B2A_13754</name>
</gene>
<dbReference type="GO" id="GO:0048038">
    <property type="term" value="F:quinone binding"/>
    <property type="evidence" value="ECO:0007669"/>
    <property type="project" value="InterPro"/>
</dbReference>
<protein>
    <submittedName>
        <fullName evidence="4">NADH dehydrogenase I, D subunit</fullName>
    </submittedName>
</protein>
<dbReference type="AlphaFoldDB" id="T0ZRG7"/>
<dbReference type="EMBL" id="AUZZ01009968">
    <property type="protein sequence ID" value="EQD31334.1"/>
    <property type="molecule type" value="Genomic_DNA"/>
</dbReference>
<dbReference type="InterPro" id="IPR029014">
    <property type="entry name" value="NiFe-Hase_large"/>
</dbReference>
<evidence type="ECO:0000256" key="2">
    <source>
        <dbReference type="SAM" id="MobiDB-lite"/>
    </source>
</evidence>
<feature type="non-terminal residue" evidence="4">
    <location>
        <position position="207"/>
    </location>
</feature>
<organism evidence="4">
    <name type="scientific">mine drainage metagenome</name>
    <dbReference type="NCBI Taxonomy" id="410659"/>
    <lineage>
        <taxon>unclassified sequences</taxon>
        <taxon>metagenomes</taxon>
        <taxon>ecological metagenomes</taxon>
    </lineage>
</organism>
<proteinExistence type="predicted"/>
<dbReference type="SUPFAM" id="SSF56762">
    <property type="entry name" value="HydB/Nqo4-like"/>
    <property type="match status" value="1"/>
</dbReference>
<dbReference type="PANTHER" id="PTHR43485">
    <property type="entry name" value="HYDROGENASE-4 COMPONENT G"/>
    <property type="match status" value="1"/>
</dbReference>
<dbReference type="Gene3D" id="1.10.645.10">
    <property type="entry name" value="Cytochrome-c3 Hydrogenase, chain B"/>
    <property type="match status" value="1"/>
</dbReference>
<feature type="domain" description="NADH-quinone oxidoreductase subunit D" evidence="3">
    <location>
        <begin position="44"/>
        <end position="191"/>
    </location>
</feature>
<sequence length="207" mass="23156">MIRVILAELERLTNHLHFFAELAKMTTLKVADAQGHWLEERAKQINGILTGSRFLRGILCVGGLRHDLDLSGLHDALEPLERDTRSYLGRLEETRSFLDRLIGTGRLTRAVAFDQGATGPIERASGLDRDLRRDLCYAGYATLHFEVPQQSTGDAWARACIRRDEIRQSLSMIRQCLEKIKPGPVWTDQMHAGPGPLAEGLGWAEGT</sequence>
<dbReference type="GO" id="GO:0016651">
    <property type="term" value="F:oxidoreductase activity, acting on NAD(P)H"/>
    <property type="evidence" value="ECO:0007669"/>
    <property type="project" value="InterPro"/>
</dbReference>
<reference evidence="4" key="1">
    <citation type="submission" date="2013-08" db="EMBL/GenBank/DDBJ databases">
        <authorList>
            <person name="Mendez C."/>
            <person name="Richter M."/>
            <person name="Ferrer M."/>
            <person name="Sanchez J."/>
        </authorList>
    </citation>
    <scope>NUCLEOTIDE SEQUENCE</scope>
</reference>